<evidence type="ECO:0000256" key="5">
    <source>
        <dbReference type="ARBA" id="ARBA00022692"/>
    </source>
</evidence>
<dbReference type="GO" id="GO:0005886">
    <property type="term" value="C:plasma membrane"/>
    <property type="evidence" value="ECO:0007669"/>
    <property type="project" value="TreeGrafter"/>
</dbReference>
<gene>
    <name evidence="11" type="ORF">DGD08_14200</name>
</gene>
<dbReference type="PANTHER" id="PTHR30071:SF1">
    <property type="entry name" value="CYTOCHROME B_B6 PROTEIN-RELATED"/>
    <property type="match status" value="1"/>
</dbReference>
<evidence type="ECO:0000256" key="1">
    <source>
        <dbReference type="ARBA" id="ARBA00002442"/>
    </source>
</evidence>
<accession>A0A3D4VC97</accession>
<feature type="transmembrane region" description="Helical" evidence="9">
    <location>
        <begin position="98"/>
        <end position="118"/>
    </location>
</feature>
<dbReference type="InterPro" id="IPR003557">
    <property type="entry name" value="Cyt_c_biogenesis_CcmC"/>
</dbReference>
<comment type="subcellular location">
    <subcellularLocation>
        <location evidence="2">Membrane</location>
        <topology evidence="2">Multi-pass membrane protein</topology>
    </subcellularLocation>
</comment>
<organism evidence="11 12">
    <name type="scientific">Gemmatimonas aurantiaca</name>
    <dbReference type="NCBI Taxonomy" id="173480"/>
    <lineage>
        <taxon>Bacteria</taxon>
        <taxon>Pseudomonadati</taxon>
        <taxon>Gemmatimonadota</taxon>
        <taxon>Gemmatimonadia</taxon>
        <taxon>Gemmatimonadales</taxon>
        <taxon>Gemmatimonadaceae</taxon>
        <taxon>Gemmatimonas</taxon>
    </lineage>
</organism>
<evidence type="ECO:0000313" key="12">
    <source>
        <dbReference type="Proteomes" id="UP000264071"/>
    </source>
</evidence>
<feature type="transmembrane region" description="Helical" evidence="9">
    <location>
        <begin position="26"/>
        <end position="46"/>
    </location>
</feature>
<dbReference type="InterPro" id="IPR045062">
    <property type="entry name" value="Cyt_c_biogenesis_CcsA/CcmC"/>
</dbReference>
<comment type="caution">
    <text evidence="11">The sequence shown here is derived from an EMBL/GenBank/DDBJ whole genome shotgun (WGS) entry which is preliminary data.</text>
</comment>
<feature type="transmembrane region" description="Helical" evidence="9">
    <location>
        <begin position="204"/>
        <end position="223"/>
    </location>
</feature>
<dbReference type="Proteomes" id="UP000264071">
    <property type="component" value="Unassembled WGS sequence"/>
</dbReference>
<evidence type="ECO:0000256" key="4">
    <source>
        <dbReference type="ARBA" id="ARBA00016463"/>
    </source>
</evidence>
<keyword evidence="8 9" id="KW-0472">Membrane</keyword>
<keyword evidence="5 9" id="KW-0812">Transmembrane</keyword>
<name>A0A3D4VC97_9BACT</name>
<feature type="transmembrane region" description="Helical" evidence="9">
    <location>
        <begin position="58"/>
        <end position="86"/>
    </location>
</feature>
<comment type="function">
    <text evidence="1">Required for the export of heme to the periplasm for the biogenesis of c-type cytochromes.</text>
</comment>
<evidence type="ECO:0000256" key="7">
    <source>
        <dbReference type="ARBA" id="ARBA00022989"/>
    </source>
</evidence>
<dbReference type="Pfam" id="PF01578">
    <property type="entry name" value="Cytochrom_C_asm"/>
    <property type="match status" value="1"/>
</dbReference>
<dbReference type="GO" id="GO:0020037">
    <property type="term" value="F:heme binding"/>
    <property type="evidence" value="ECO:0007669"/>
    <property type="project" value="InterPro"/>
</dbReference>
<keyword evidence="7 9" id="KW-1133">Transmembrane helix</keyword>
<evidence type="ECO:0000256" key="6">
    <source>
        <dbReference type="ARBA" id="ARBA00022748"/>
    </source>
</evidence>
<dbReference type="EMBL" id="DPIY01000010">
    <property type="protein sequence ID" value="HCT58352.1"/>
    <property type="molecule type" value="Genomic_DNA"/>
</dbReference>
<dbReference type="InterPro" id="IPR002541">
    <property type="entry name" value="Cyt_c_assembly"/>
</dbReference>
<proteinExistence type="inferred from homology"/>
<dbReference type="PRINTS" id="PR01386">
    <property type="entry name" value="CCMCBIOGNSIS"/>
</dbReference>
<evidence type="ECO:0000256" key="8">
    <source>
        <dbReference type="ARBA" id="ARBA00023136"/>
    </source>
</evidence>
<feature type="transmembrane region" description="Helical" evidence="9">
    <location>
        <begin position="160"/>
        <end position="184"/>
    </location>
</feature>
<reference evidence="11 12" key="1">
    <citation type="journal article" date="2018" name="Nat. Biotechnol.">
        <title>A standardized bacterial taxonomy based on genome phylogeny substantially revises the tree of life.</title>
        <authorList>
            <person name="Parks D.H."/>
            <person name="Chuvochina M."/>
            <person name="Waite D.W."/>
            <person name="Rinke C."/>
            <person name="Skarshewski A."/>
            <person name="Chaumeil P.A."/>
            <person name="Hugenholtz P."/>
        </authorList>
    </citation>
    <scope>NUCLEOTIDE SEQUENCE [LARGE SCALE GENOMIC DNA]</scope>
    <source>
        <strain evidence="11">UBA8844</strain>
    </source>
</reference>
<dbReference type="PANTHER" id="PTHR30071">
    <property type="entry name" value="HEME EXPORTER PROTEIN C"/>
    <property type="match status" value="1"/>
</dbReference>
<evidence type="ECO:0000313" key="11">
    <source>
        <dbReference type="EMBL" id="HCT58352.1"/>
    </source>
</evidence>
<dbReference type="OMA" id="VQRIFYF"/>
<protein>
    <recommendedName>
        <fullName evidence="4">Heme exporter protein C</fullName>
    </recommendedName>
</protein>
<sequence length="242" mass="26614">MATHSPATPVTPTAAPNWRSVQGIDAFLIVALMAVVAVCVRAIWYTPVDAMLGAAQKIFYIHVPAAIGGLYIACPLLAISSLGYLWIKDERLDRLAEASAEVGLLFMGMVLVTGPIWARTSWGTWWVWEARITSTVFLWLMVLGYLVLRGAVETPESRARLSAVMGGLAVLLVPFVHLTVRLFRGMHPGPVVLKPEAPSLPPEMLTTFLWANMAFLLLFFALLRIRFRWAGLRNAVTALETA</sequence>
<feature type="domain" description="Cytochrome c assembly protein" evidence="10">
    <location>
        <begin position="27"/>
        <end position="187"/>
    </location>
</feature>
<evidence type="ECO:0000256" key="2">
    <source>
        <dbReference type="ARBA" id="ARBA00004141"/>
    </source>
</evidence>
<dbReference type="GO" id="GO:0015232">
    <property type="term" value="F:heme transmembrane transporter activity"/>
    <property type="evidence" value="ECO:0007669"/>
    <property type="project" value="InterPro"/>
</dbReference>
<evidence type="ECO:0000256" key="3">
    <source>
        <dbReference type="ARBA" id="ARBA00005840"/>
    </source>
</evidence>
<dbReference type="GO" id="GO:0017004">
    <property type="term" value="P:cytochrome complex assembly"/>
    <property type="evidence" value="ECO:0007669"/>
    <property type="project" value="UniProtKB-KW"/>
</dbReference>
<feature type="transmembrane region" description="Helical" evidence="9">
    <location>
        <begin position="130"/>
        <end position="148"/>
    </location>
</feature>
<evidence type="ECO:0000256" key="9">
    <source>
        <dbReference type="SAM" id="Phobius"/>
    </source>
</evidence>
<dbReference type="AlphaFoldDB" id="A0A3D4VC97"/>
<keyword evidence="6" id="KW-0201">Cytochrome c-type biogenesis</keyword>
<comment type="similarity">
    <text evidence="3">Belongs to the CcmC/CycZ/HelC family.</text>
</comment>
<evidence type="ECO:0000259" key="10">
    <source>
        <dbReference type="Pfam" id="PF01578"/>
    </source>
</evidence>